<dbReference type="RefSeq" id="XP_070142942.1">
    <property type="nucleotide sequence ID" value="XM_070286841.1"/>
</dbReference>
<dbReference type="InterPro" id="IPR006631">
    <property type="entry name" value="DM4_12"/>
</dbReference>
<sequence>MLAALSSQVILELNGSIMRLQIVIAYLVLGLFLTELQLCFGGSHLKRLSRSLIFPPTSPTRVQFIGGIGIPVENLHFESVTSGYVLKAEYFLPTNSTEITRVYLKPQDITGREEDSSSNYGALYRWIIYRGIEMVIENMGLPGRSCLLRLICEHAALPMDHESGLLGEVLDIVLTPSSSVDQLGHSSDREYHKSEHYGRRGGDCRAAYASRCQKSPMELISLLLEVNE</sequence>
<dbReference type="RefSeq" id="XP_017033839.1">
    <property type="nucleotide sequence ID" value="XM_017178350.1"/>
</dbReference>
<dbReference type="PANTHER" id="PTHR21398:SF21">
    <property type="entry name" value="AGAP004005-PA"/>
    <property type="match status" value="1"/>
</dbReference>
<keyword evidence="1" id="KW-1133">Transmembrane helix</keyword>
<proteinExistence type="predicted"/>
<keyword evidence="2" id="KW-1185">Reference proteome</keyword>
<evidence type="ECO:0000313" key="4">
    <source>
        <dbReference type="RefSeq" id="XP_070142942.1"/>
    </source>
</evidence>
<protein>
    <submittedName>
        <fullName evidence="3">Uncharacterized protein LOC108082797</fullName>
    </submittedName>
</protein>
<evidence type="ECO:0000313" key="2">
    <source>
        <dbReference type="Proteomes" id="UP001652661"/>
    </source>
</evidence>
<gene>
    <name evidence="3" type="primary">LOC108082797</name>
    <name evidence="4" type="synonym">LOC121501898</name>
</gene>
<feature type="transmembrane region" description="Helical" evidence="1">
    <location>
        <begin position="20"/>
        <end position="40"/>
    </location>
</feature>
<dbReference type="AlphaFoldDB" id="A0A6P4JGA9"/>
<reference evidence="3" key="1">
    <citation type="submission" date="2025-04" db="UniProtKB">
        <authorList>
            <consortium name="RefSeq"/>
        </authorList>
    </citation>
    <scope>IDENTIFICATION</scope>
    <source>
        <strain evidence="4">14028-0561.14</strain>
        <tissue evidence="4">Whole fly</tissue>
    </source>
</reference>
<dbReference type="Pfam" id="PF07841">
    <property type="entry name" value="DM4_12"/>
    <property type="match status" value="1"/>
</dbReference>
<evidence type="ECO:0000256" key="1">
    <source>
        <dbReference type="SAM" id="Phobius"/>
    </source>
</evidence>
<dbReference type="OMA" id="DREYHTS"/>
<dbReference type="GeneID" id="121501898"/>
<name>A0A6P4JGA9_DROKI</name>
<dbReference type="Proteomes" id="UP001652661">
    <property type="component" value="Chromosome 3R"/>
</dbReference>
<dbReference type="PANTHER" id="PTHR21398">
    <property type="entry name" value="AGAP007094-PA"/>
    <property type="match status" value="1"/>
</dbReference>
<accession>A0A6P4JGA9</accession>
<evidence type="ECO:0000313" key="3">
    <source>
        <dbReference type="RefSeq" id="XP_017033839.1"/>
    </source>
</evidence>
<keyword evidence="1" id="KW-0812">Transmembrane</keyword>
<dbReference type="OrthoDB" id="8186940at2759"/>
<organism evidence="2 3">
    <name type="scientific">Drosophila kikkawai</name>
    <name type="common">Fruit fly</name>
    <dbReference type="NCBI Taxonomy" id="30033"/>
    <lineage>
        <taxon>Eukaryota</taxon>
        <taxon>Metazoa</taxon>
        <taxon>Ecdysozoa</taxon>
        <taxon>Arthropoda</taxon>
        <taxon>Hexapoda</taxon>
        <taxon>Insecta</taxon>
        <taxon>Pterygota</taxon>
        <taxon>Neoptera</taxon>
        <taxon>Endopterygota</taxon>
        <taxon>Diptera</taxon>
        <taxon>Brachycera</taxon>
        <taxon>Muscomorpha</taxon>
        <taxon>Ephydroidea</taxon>
        <taxon>Drosophilidae</taxon>
        <taxon>Drosophila</taxon>
        <taxon>Sophophora</taxon>
    </lineage>
</organism>
<dbReference type="SMART" id="SM00718">
    <property type="entry name" value="DM4_12"/>
    <property type="match status" value="1"/>
</dbReference>
<keyword evidence="1" id="KW-0472">Membrane</keyword>